<feature type="region of interest" description="Disordered" evidence="1">
    <location>
        <begin position="1"/>
        <end position="34"/>
    </location>
</feature>
<accession>A0AA40BCV0</accession>
<protein>
    <submittedName>
        <fullName evidence="2">Uncharacterized protein</fullName>
    </submittedName>
</protein>
<name>A0AA40BCV0_9PEZI</name>
<comment type="caution">
    <text evidence="2">The sequence shown here is derived from an EMBL/GenBank/DDBJ whole genome shotgun (WGS) entry which is preliminary data.</text>
</comment>
<evidence type="ECO:0000256" key="1">
    <source>
        <dbReference type="SAM" id="MobiDB-lite"/>
    </source>
</evidence>
<reference evidence="2" key="1">
    <citation type="submission" date="2023-06" db="EMBL/GenBank/DDBJ databases">
        <title>Genome-scale phylogeny and comparative genomics of the fungal order Sordariales.</title>
        <authorList>
            <consortium name="Lawrence Berkeley National Laboratory"/>
            <person name="Hensen N."/>
            <person name="Bonometti L."/>
            <person name="Westerberg I."/>
            <person name="Brannstrom I.O."/>
            <person name="Guillou S."/>
            <person name="Cros-Aarteil S."/>
            <person name="Calhoun S."/>
            <person name="Haridas S."/>
            <person name="Kuo A."/>
            <person name="Mondo S."/>
            <person name="Pangilinan J."/>
            <person name="Riley R."/>
            <person name="Labutti K."/>
            <person name="Andreopoulos B."/>
            <person name="Lipzen A."/>
            <person name="Chen C."/>
            <person name="Yanf M."/>
            <person name="Daum C."/>
            <person name="Ng V."/>
            <person name="Clum A."/>
            <person name="Steindorff A."/>
            <person name="Ohm R."/>
            <person name="Martin F."/>
            <person name="Silar P."/>
            <person name="Natvig D."/>
            <person name="Lalanne C."/>
            <person name="Gautier V."/>
            <person name="Ament-Velasquez S.L."/>
            <person name="Kruys A."/>
            <person name="Hutchinson M.I."/>
            <person name="Powell A.J."/>
            <person name="Barry K."/>
            <person name="Miller A.N."/>
            <person name="Grigoriev I.V."/>
            <person name="Debuchy R."/>
            <person name="Gladieux P."/>
            <person name="Thoren M.H."/>
            <person name="Johannesson H."/>
        </authorList>
    </citation>
    <scope>NUCLEOTIDE SEQUENCE</scope>
    <source>
        <strain evidence="2">SMH4607-1</strain>
    </source>
</reference>
<feature type="compositionally biased region" description="Basic residues" evidence="1">
    <location>
        <begin position="10"/>
        <end position="25"/>
    </location>
</feature>
<evidence type="ECO:0000313" key="2">
    <source>
        <dbReference type="EMBL" id="KAK0731927.1"/>
    </source>
</evidence>
<dbReference type="AlphaFoldDB" id="A0AA40BCV0"/>
<dbReference type="Proteomes" id="UP001172102">
    <property type="component" value="Unassembled WGS sequence"/>
</dbReference>
<sequence length="53" mass="5935">MSAQRAALPCKRRHGWYKTSSHGRRGGPALRVAVGPKPWRRKGVLQDLPTKTL</sequence>
<keyword evidence="3" id="KW-1185">Reference proteome</keyword>
<evidence type="ECO:0000313" key="3">
    <source>
        <dbReference type="Proteomes" id="UP001172102"/>
    </source>
</evidence>
<dbReference type="EMBL" id="JAUKUA010000001">
    <property type="protein sequence ID" value="KAK0731927.1"/>
    <property type="molecule type" value="Genomic_DNA"/>
</dbReference>
<gene>
    <name evidence="2" type="ORF">B0H67DRAFT_566217</name>
</gene>
<organism evidence="2 3">
    <name type="scientific">Lasiosphaeris hirsuta</name>
    <dbReference type="NCBI Taxonomy" id="260670"/>
    <lineage>
        <taxon>Eukaryota</taxon>
        <taxon>Fungi</taxon>
        <taxon>Dikarya</taxon>
        <taxon>Ascomycota</taxon>
        <taxon>Pezizomycotina</taxon>
        <taxon>Sordariomycetes</taxon>
        <taxon>Sordariomycetidae</taxon>
        <taxon>Sordariales</taxon>
        <taxon>Lasiosphaeriaceae</taxon>
        <taxon>Lasiosphaeris</taxon>
    </lineage>
</organism>
<proteinExistence type="predicted"/>